<keyword evidence="1" id="KW-0812">Transmembrane</keyword>
<comment type="caution">
    <text evidence="2">The sequence shown here is derived from an EMBL/GenBank/DDBJ whole genome shotgun (WGS) entry which is preliminary data.</text>
</comment>
<dbReference type="Gene3D" id="2.160.20.80">
    <property type="entry name" value="E3 ubiquitin-protein ligase SopA"/>
    <property type="match status" value="1"/>
</dbReference>
<proteinExistence type="predicted"/>
<sequence length="221" mass="24204">MTASPWQWALVIVLIVTGLLLAGIAWKMAIGTHQASTESGVLAGIGGGLITGFAVSLSVFFLQHSFEKTQEEATWRANVQLTSRISGFDPHHHSIKGLSFEGKELLDANFRGMNLKGYSFRDAKLHGAVFDDADLRGANFTGADLSEASLRRVNLDRALLLSTRMHLTDLRGVRYKKTQANYLTCWPRKFFSSVIRSGGLRPMPKWELGGVTHQAAAGTLC</sequence>
<evidence type="ECO:0000256" key="1">
    <source>
        <dbReference type="SAM" id="Phobius"/>
    </source>
</evidence>
<dbReference type="InterPro" id="IPR001646">
    <property type="entry name" value="5peptide_repeat"/>
</dbReference>
<reference evidence="2 3" key="1">
    <citation type="submission" date="2021-01" db="EMBL/GenBank/DDBJ databases">
        <title>WGS of actinomycetes isolated from Thailand.</title>
        <authorList>
            <person name="Thawai C."/>
        </authorList>
    </citation>
    <scope>NUCLEOTIDE SEQUENCE [LARGE SCALE GENOMIC DNA]</scope>
    <source>
        <strain evidence="2 3">CH5-8</strain>
    </source>
</reference>
<keyword evidence="1" id="KW-1133">Transmembrane helix</keyword>
<dbReference type="Proteomes" id="UP000621386">
    <property type="component" value="Unassembled WGS sequence"/>
</dbReference>
<evidence type="ECO:0000313" key="3">
    <source>
        <dbReference type="Proteomes" id="UP000621386"/>
    </source>
</evidence>
<dbReference type="RefSeq" id="WP_201827908.1">
    <property type="nucleotide sequence ID" value="NZ_JAERRH010000048.1"/>
</dbReference>
<feature type="transmembrane region" description="Helical" evidence="1">
    <location>
        <begin position="41"/>
        <end position="62"/>
    </location>
</feature>
<dbReference type="Pfam" id="PF13599">
    <property type="entry name" value="Pentapeptide_4"/>
    <property type="match status" value="1"/>
</dbReference>
<evidence type="ECO:0000313" key="2">
    <source>
        <dbReference type="EMBL" id="MBL1110604.1"/>
    </source>
</evidence>
<accession>A0ABS1PEP0</accession>
<dbReference type="PANTHER" id="PTHR14136">
    <property type="entry name" value="BTB_POZ DOMAIN-CONTAINING PROTEIN KCTD9"/>
    <property type="match status" value="1"/>
</dbReference>
<dbReference type="PANTHER" id="PTHR14136:SF17">
    <property type="entry name" value="BTB_POZ DOMAIN-CONTAINING PROTEIN KCTD9"/>
    <property type="match status" value="1"/>
</dbReference>
<keyword evidence="3" id="KW-1185">Reference proteome</keyword>
<protein>
    <submittedName>
        <fullName evidence="2">Pentapeptide repeat-containing protein</fullName>
    </submittedName>
</protein>
<keyword evidence="1" id="KW-0472">Membrane</keyword>
<dbReference type="SUPFAM" id="SSF141571">
    <property type="entry name" value="Pentapeptide repeat-like"/>
    <property type="match status" value="1"/>
</dbReference>
<gene>
    <name evidence="2" type="ORF">JK361_39730</name>
</gene>
<dbReference type="InterPro" id="IPR051082">
    <property type="entry name" value="Pentapeptide-BTB/POZ_domain"/>
</dbReference>
<organism evidence="2 3">
    <name type="scientific">Streptomyces musisoli</name>
    <dbReference type="NCBI Taxonomy" id="2802280"/>
    <lineage>
        <taxon>Bacteria</taxon>
        <taxon>Bacillati</taxon>
        <taxon>Actinomycetota</taxon>
        <taxon>Actinomycetes</taxon>
        <taxon>Kitasatosporales</taxon>
        <taxon>Streptomycetaceae</taxon>
        <taxon>Streptomyces</taxon>
    </lineage>
</organism>
<feature type="transmembrane region" description="Helical" evidence="1">
    <location>
        <begin position="6"/>
        <end position="29"/>
    </location>
</feature>
<name>A0ABS1PEP0_9ACTN</name>
<dbReference type="EMBL" id="JAERRH010000048">
    <property type="protein sequence ID" value="MBL1110604.1"/>
    <property type="molecule type" value="Genomic_DNA"/>
</dbReference>